<feature type="transmembrane region" description="Helical" evidence="1">
    <location>
        <begin position="223"/>
        <end position="241"/>
    </location>
</feature>
<reference evidence="2" key="1">
    <citation type="submission" date="2023-02" db="EMBL/GenBank/DDBJ databases">
        <title>Description of Roseinatronobacter alkalisoli sp. nov., an alkaliphilic bacerium isolated from soda soil.</title>
        <authorList>
            <person name="Wei W."/>
        </authorList>
    </citation>
    <scope>NUCLEOTIDE SEQUENCE</scope>
    <source>
        <strain evidence="2">HJB301</strain>
    </source>
</reference>
<evidence type="ECO:0000313" key="2">
    <source>
        <dbReference type="EMBL" id="MDD7971884.1"/>
    </source>
</evidence>
<proteinExistence type="predicted"/>
<dbReference type="Proteomes" id="UP001431784">
    <property type="component" value="Unassembled WGS sequence"/>
</dbReference>
<keyword evidence="1" id="KW-1133">Transmembrane helix</keyword>
<accession>A0ABT5TA93</accession>
<sequence>MIFSTALQQAAGLGLAVLAVGFAAFAYGRVAFRVGMVCAVSVVFVPHLMVFGIVYGGIDGPTHTAALTFAERLFWIVPSTMGFALALACLRFYPRDLTRSLFVALLMLSLGMPLLGKEVLLVYWGLLIAFVIVFALRPSRRGDVPQAARPWMLASAASFALSFLIYVVPDVVIALGQSSFSVRMESIVKALQLPYFSYEMSSAKALVVAALLSLNAGLPMRRILLVFATLAIGSELIVIATEMRLRLYMDPYFAIWMLINLGAAVQFFALIVAILLHWLRPSRVWRG</sequence>
<feature type="transmembrane region" description="Helical" evidence="1">
    <location>
        <begin position="121"/>
        <end position="139"/>
    </location>
</feature>
<feature type="transmembrane region" description="Helical" evidence="1">
    <location>
        <begin position="34"/>
        <end position="58"/>
    </location>
</feature>
<feature type="transmembrane region" description="Helical" evidence="1">
    <location>
        <begin position="73"/>
        <end position="90"/>
    </location>
</feature>
<keyword evidence="3" id="KW-1185">Reference proteome</keyword>
<dbReference type="EMBL" id="JAQZSM010000010">
    <property type="protein sequence ID" value="MDD7971884.1"/>
    <property type="molecule type" value="Genomic_DNA"/>
</dbReference>
<gene>
    <name evidence="2" type="ORF">PUT78_12295</name>
</gene>
<feature type="transmembrane region" description="Helical" evidence="1">
    <location>
        <begin position="6"/>
        <end position="27"/>
    </location>
</feature>
<protein>
    <submittedName>
        <fullName evidence="2">Uncharacterized protein</fullName>
    </submittedName>
</protein>
<keyword evidence="1" id="KW-0812">Transmembrane</keyword>
<feature type="transmembrane region" description="Helical" evidence="1">
    <location>
        <begin position="97"/>
        <end position="115"/>
    </location>
</feature>
<feature type="transmembrane region" description="Helical" evidence="1">
    <location>
        <begin position="151"/>
        <end position="175"/>
    </location>
</feature>
<evidence type="ECO:0000256" key="1">
    <source>
        <dbReference type="SAM" id="Phobius"/>
    </source>
</evidence>
<comment type="caution">
    <text evidence="2">The sequence shown here is derived from an EMBL/GenBank/DDBJ whole genome shotgun (WGS) entry which is preliminary data.</text>
</comment>
<evidence type="ECO:0000313" key="3">
    <source>
        <dbReference type="Proteomes" id="UP001431784"/>
    </source>
</evidence>
<feature type="transmembrane region" description="Helical" evidence="1">
    <location>
        <begin position="195"/>
        <end position="216"/>
    </location>
</feature>
<keyword evidence="1" id="KW-0472">Membrane</keyword>
<organism evidence="2 3">
    <name type="scientific">Roseinatronobacter alkalisoli</name>
    <dbReference type="NCBI Taxonomy" id="3028235"/>
    <lineage>
        <taxon>Bacteria</taxon>
        <taxon>Pseudomonadati</taxon>
        <taxon>Pseudomonadota</taxon>
        <taxon>Alphaproteobacteria</taxon>
        <taxon>Rhodobacterales</taxon>
        <taxon>Paracoccaceae</taxon>
        <taxon>Roseinatronobacter</taxon>
    </lineage>
</organism>
<feature type="transmembrane region" description="Helical" evidence="1">
    <location>
        <begin position="253"/>
        <end position="279"/>
    </location>
</feature>
<name>A0ABT5TA93_9RHOB</name>